<keyword evidence="1" id="KW-0732">Signal</keyword>
<proteinExistence type="predicted"/>
<evidence type="ECO:0000256" key="1">
    <source>
        <dbReference type="SAM" id="SignalP"/>
    </source>
</evidence>
<feature type="signal peptide" evidence="1">
    <location>
        <begin position="1"/>
        <end position="16"/>
    </location>
</feature>
<evidence type="ECO:0000313" key="2">
    <source>
        <dbReference type="EMBL" id="OGZ67327.1"/>
    </source>
</evidence>
<name>A0A1G2HXY5_9BACT</name>
<dbReference type="EMBL" id="MHOS01000040">
    <property type="protein sequence ID" value="OGZ67327.1"/>
    <property type="molecule type" value="Genomic_DNA"/>
</dbReference>
<dbReference type="Proteomes" id="UP000176421">
    <property type="component" value="Unassembled WGS sequence"/>
</dbReference>
<organism evidence="2 3">
    <name type="scientific">Candidatus Staskawiczbacteria bacterium RIFCSPHIGHO2_02_FULL_34_9</name>
    <dbReference type="NCBI Taxonomy" id="1802206"/>
    <lineage>
        <taxon>Bacteria</taxon>
        <taxon>Candidatus Staskawicziibacteriota</taxon>
    </lineage>
</organism>
<reference evidence="2 3" key="1">
    <citation type="journal article" date="2016" name="Nat. Commun.">
        <title>Thousands of microbial genomes shed light on interconnected biogeochemical processes in an aquifer system.</title>
        <authorList>
            <person name="Anantharaman K."/>
            <person name="Brown C.T."/>
            <person name="Hug L.A."/>
            <person name="Sharon I."/>
            <person name="Castelle C.J."/>
            <person name="Probst A.J."/>
            <person name="Thomas B.C."/>
            <person name="Singh A."/>
            <person name="Wilkins M.J."/>
            <person name="Karaoz U."/>
            <person name="Brodie E.L."/>
            <person name="Williams K.H."/>
            <person name="Hubbard S.S."/>
            <person name="Banfield J.F."/>
        </authorList>
    </citation>
    <scope>NUCLEOTIDE SEQUENCE [LARGE SCALE GENOMIC DNA]</scope>
</reference>
<comment type="caution">
    <text evidence="2">The sequence shown here is derived from an EMBL/GenBank/DDBJ whole genome shotgun (WGS) entry which is preliminary data.</text>
</comment>
<dbReference type="AlphaFoldDB" id="A0A1G2HXY5"/>
<evidence type="ECO:0000313" key="3">
    <source>
        <dbReference type="Proteomes" id="UP000176421"/>
    </source>
</evidence>
<sequence>MAALAITCLVFGAAFAAPNDDPAKAIKKVVFSNGVAYDGKVPEAYTSLEKSIKKDFEGATFEFKDGTLFVGTNASAKNEGVLEVTWKSDCPVNSKFEVTKTELLADADKVIKSTLVAFTEDRHPHLRGNEVERYNPPKGKNWYEYGEVVLKK</sequence>
<feature type="chain" id="PRO_5009583202" evidence="1">
    <location>
        <begin position="17"/>
        <end position="152"/>
    </location>
</feature>
<gene>
    <name evidence="2" type="ORF">A3D35_01085</name>
</gene>
<protein>
    <submittedName>
        <fullName evidence="2">Uncharacterized protein</fullName>
    </submittedName>
</protein>
<accession>A0A1G2HXY5</accession>